<protein>
    <submittedName>
        <fullName evidence="1">Putative sulfotransferase</fullName>
    </submittedName>
</protein>
<proteinExistence type="predicted"/>
<dbReference type="AlphaFoldDB" id="A0A6H1ZM70"/>
<evidence type="ECO:0000313" key="2">
    <source>
        <dbReference type="EMBL" id="QJA58711.1"/>
    </source>
</evidence>
<keyword evidence="1" id="KW-0808">Transferase</keyword>
<reference evidence="1" key="1">
    <citation type="submission" date="2020-03" db="EMBL/GenBank/DDBJ databases">
        <title>The deep terrestrial virosphere.</title>
        <authorList>
            <person name="Holmfeldt K."/>
            <person name="Nilsson E."/>
            <person name="Simone D."/>
            <person name="Lopez-Fernandez M."/>
            <person name="Wu X."/>
            <person name="de Brujin I."/>
            <person name="Lundin D."/>
            <person name="Andersson A."/>
            <person name="Bertilsson S."/>
            <person name="Dopson M."/>
        </authorList>
    </citation>
    <scope>NUCLEOTIDE SEQUENCE</scope>
    <source>
        <strain evidence="2">MM415B01415</strain>
        <strain evidence="1">TM448A01074</strain>
    </source>
</reference>
<name>A0A6H1ZM70_9ZZZZ</name>
<dbReference type="EMBL" id="MT144095">
    <property type="protein sequence ID" value="QJA48654.1"/>
    <property type="molecule type" value="Genomic_DNA"/>
</dbReference>
<dbReference type="EMBL" id="MT141336">
    <property type="protein sequence ID" value="QJA58711.1"/>
    <property type="molecule type" value="Genomic_DNA"/>
</dbReference>
<sequence>MIVREISYEHANGEIIRDQIDPTEDLIFCFVRHPLTWYLSYWQMRQNQGQSDREGGWIDTIIDLPFQSFIKSVIQEKPGYLSNFFNSYVSRCRAIGKQENLREDLNHILSLLHIPYDRQSLFTRSLVNTAPSNEKYSYNLALELMKSEEEIIRRFNYLYIPLEVLDV</sequence>
<accession>A0A6H1ZM70</accession>
<gene>
    <name evidence="2" type="ORF">MM415B01415_0014</name>
    <name evidence="1" type="ORF">TM448A01074_0004</name>
</gene>
<evidence type="ECO:0000313" key="1">
    <source>
        <dbReference type="EMBL" id="QJA48654.1"/>
    </source>
</evidence>
<dbReference type="GO" id="GO:0016740">
    <property type="term" value="F:transferase activity"/>
    <property type="evidence" value="ECO:0007669"/>
    <property type="project" value="UniProtKB-KW"/>
</dbReference>
<organism evidence="1">
    <name type="scientific">viral metagenome</name>
    <dbReference type="NCBI Taxonomy" id="1070528"/>
    <lineage>
        <taxon>unclassified sequences</taxon>
        <taxon>metagenomes</taxon>
        <taxon>organismal metagenomes</taxon>
    </lineage>
</organism>